<evidence type="ECO:0000313" key="13">
    <source>
        <dbReference type="EMBL" id="QEN03901.1"/>
    </source>
</evidence>
<dbReference type="SUPFAM" id="SSF46548">
    <property type="entry name" value="alpha-helical ferredoxin"/>
    <property type="match status" value="1"/>
</dbReference>
<evidence type="ECO:0000256" key="5">
    <source>
        <dbReference type="ARBA" id="ARBA00022737"/>
    </source>
</evidence>
<dbReference type="PANTHER" id="PTHR10849">
    <property type="entry name" value="NADH DEHYDROGENASE UBIQUINONE IRON-SULFUR PROTEIN 8, MITOCHONDRIAL"/>
    <property type="match status" value="1"/>
</dbReference>
<dbReference type="Gene3D" id="3.30.70.3270">
    <property type="match status" value="1"/>
</dbReference>
<dbReference type="GO" id="GO:0046872">
    <property type="term" value="F:metal ion binding"/>
    <property type="evidence" value="ECO:0007669"/>
    <property type="project" value="UniProtKB-KW"/>
</dbReference>
<keyword evidence="3" id="KW-0874">Quinone</keyword>
<evidence type="ECO:0000256" key="4">
    <source>
        <dbReference type="ARBA" id="ARBA00022723"/>
    </source>
</evidence>
<protein>
    <submittedName>
        <fullName evidence="13">4Fe-4S dicluster domain-containing protein</fullName>
    </submittedName>
</protein>
<accession>A0A5C1Q8S4</accession>
<dbReference type="GO" id="GO:0016020">
    <property type="term" value="C:membrane"/>
    <property type="evidence" value="ECO:0007669"/>
    <property type="project" value="InterPro"/>
</dbReference>
<keyword evidence="1" id="KW-1003">Cell membrane</keyword>
<dbReference type="GO" id="GO:0051539">
    <property type="term" value="F:4 iron, 4 sulfur cluster binding"/>
    <property type="evidence" value="ECO:0007669"/>
    <property type="project" value="UniProtKB-KW"/>
</dbReference>
<keyword evidence="2" id="KW-0004">4Fe-4S</keyword>
<evidence type="ECO:0000256" key="2">
    <source>
        <dbReference type="ARBA" id="ARBA00022485"/>
    </source>
</evidence>
<evidence type="ECO:0000256" key="6">
    <source>
        <dbReference type="ARBA" id="ARBA00022967"/>
    </source>
</evidence>
<dbReference type="RefSeq" id="WP_149567158.1">
    <property type="nucleotide sequence ID" value="NZ_CP035807.1"/>
</dbReference>
<evidence type="ECO:0000256" key="8">
    <source>
        <dbReference type="ARBA" id="ARBA00023014"/>
    </source>
</evidence>
<keyword evidence="6" id="KW-1278">Translocase</keyword>
<name>A0A5C1Q8S4_9SPIO</name>
<keyword evidence="10" id="KW-0830">Ubiquinone</keyword>
<dbReference type="AlphaFoldDB" id="A0A5C1Q8S4"/>
<dbReference type="KEGG" id="sper:EW093_04025"/>
<dbReference type="OrthoDB" id="9789936at2"/>
<evidence type="ECO:0000313" key="14">
    <source>
        <dbReference type="Proteomes" id="UP000323824"/>
    </source>
</evidence>
<evidence type="ECO:0000256" key="1">
    <source>
        <dbReference type="ARBA" id="ARBA00022475"/>
    </source>
</evidence>
<evidence type="ECO:0000256" key="10">
    <source>
        <dbReference type="ARBA" id="ARBA00023075"/>
    </source>
</evidence>
<keyword evidence="4" id="KW-0479">Metal-binding</keyword>
<evidence type="ECO:0000256" key="3">
    <source>
        <dbReference type="ARBA" id="ARBA00022719"/>
    </source>
</evidence>
<feature type="domain" description="4Fe-4S ferredoxin-type" evidence="12">
    <location>
        <begin position="41"/>
        <end position="71"/>
    </location>
</feature>
<dbReference type="InterPro" id="IPR017896">
    <property type="entry name" value="4Fe4S_Fe-S-bd"/>
</dbReference>
<dbReference type="GO" id="GO:0016651">
    <property type="term" value="F:oxidoreductase activity, acting on NAD(P)H"/>
    <property type="evidence" value="ECO:0007669"/>
    <property type="project" value="InterPro"/>
</dbReference>
<dbReference type="GO" id="GO:0048038">
    <property type="term" value="F:quinone binding"/>
    <property type="evidence" value="ECO:0007669"/>
    <property type="project" value="UniProtKB-KW"/>
</dbReference>
<evidence type="ECO:0000256" key="11">
    <source>
        <dbReference type="ARBA" id="ARBA00023136"/>
    </source>
</evidence>
<evidence type="ECO:0000259" key="12">
    <source>
        <dbReference type="PROSITE" id="PS51379"/>
    </source>
</evidence>
<gene>
    <name evidence="13" type="ORF">EW093_04025</name>
</gene>
<dbReference type="PANTHER" id="PTHR10849:SF24">
    <property type="entry name" value="NADH-QUINONE OXIDOREDUCTASE SUBUNIT I 2"/>
    <property type="match status" value="1"/>
</dbReference>
<keyword evidence="11" id="KW-0472">Membrane</keyword>
<dbReference type="InterPro" id="IPR017900">
    <property type="entry name" value="4Fe4S_Fe_S_CS"/>
</dbReference>
<keyword evidence="8" id="KW-0411">Iron-sulfur</keyword>
<feature type="domain" description="4Fe-4S ferredoxin-type" evidence="12">
    <location>
        <begin position="83"/>
        <end position="112"/>
    </location>
</feature>
<dbReference type="InterPro" id="IPR010226">
    <property type="entry name" value="NADH_quinone_OxRdtase_chainI"/>
</dbReference>
<dbReference type="Pfam" id="PF12838">
    <property type="entry name" value="Fer4_7"/>
    <property type="match status" value="1"/>
</dbReference>
<keyword evidence="5" id="KW-0677">Repeat</keyword>
<proteinExistence type="predicted"/>
<organism evidence="13 14">
    <name type="scientific">Thiospirochaeta perfilievii</name>
    <dbReference type="NCBI Taxonomy" id="252967"/>
    <lineage>
        <taxon>Bacteria</taxon>
        <taxon>Pseudomonadati</taxon>
        <taxon>Spirochaetota</taxon>
        <taxon>Spirochaetia</taxon>
        <taxon>Spirochaetales</taxon>
        <taxon>Spirochaetaceae</taxon>
        <taxon>Thiospirochaeta</taxon>
    </lineage>
</organism>
<keyword evidence="14" id="KW-1185">Reference proteome</keyword>
<keyword evidence="9" id="KW-0520">NAD</keyword>
<evidence type="ECO:0000256" key="9">
    <source>
        <dbReference type="ARBA" id="ARBA00023027"/>
    </source>
</evidence>
<evidence type="ECO:0000256" key="7">
    <source>
        <dbReference type="ARBA" id="ARBA00023004"/>
    </source>
</evidence>
<reference evidence="13 14" key="2">
    <citation type="submission" date="2019-09" db="EMBL/GenBank/DDBJ databases">
        <title>Complete Genome Sequence and Methylome Analysis of free living Spirochaetas.</title>
        <authorList>
            <person name="Leshcheva N."/>
            <person name="Mikheeva N."/>
        </authorList>
    </citation>
    <scope>NUCLEOTIDE SEQUENCE [LARGE SCALE GENOMIC DNA]</scope>
    <source>
        <strain evidence="13 14">P</strain>
    </source>
</reference>
<dbReference type="PROSITE" id="PS00198">
    <property type="entry name" value="4FE4S_FER_1"/>
    <property type="match status" value="1"/>
</dbReference>
<dbReference type="EMBL" id="CP035807">
    <property type="protein sequence ID" value="QEN03901.1"/>
    <property type="molecule type" value="Genomic_DNA"/>
</dbReference>
<sequence length="138" mass="15764">MKWKPDFKGILEPFSALKYLFQKPATLMYPYSKRETPESYRGFHTNLQAKCIGCGLCQDICMNEAIDMITPEIVKNPKNGSELIPRIDYGRCCWCSLCIDVCPTKSLKLGTDYSMVSDSADDFIFNIPDPEDKEKDNE</sequence>
<dbReference type="Proteomes" id="UP000323824">
    <property type="component" value="Chromosome"/>
</dbReference>
<keyword evidence="7" id="KW-0408">Iron</keyword>
<dbReference type="PROSITE" id="PS51379">
    <property type="entry name" value="4FE4S_FER_2"/>
    <property type="match status" value="2"/>
</dbReference>
<reference evidence="13 14" key="1">
    <citation type="submission" date="2019-02" db="EMBL/GenBank/DDBJ databases">
        <authorList>
            <person name="Fomenkov A."/>
            <person name="Dubinina G."/>
            <person name="Grabovich M."/>
            <person name="Vincze T."/>
            <person name="Roberts R.J."/>
        </authorList>
    </citation>
    <scope>NUCLEOTIDE SEQUENCE [LARGE SCALE GENOMIC DNA]</scope>
    <source>
        <strain evidence="13 14">P</strain>
    </source>
</reference>